<dbReference type="Proteomes" id="UP001304650">
    <property type="component" value="Chromosome"/>
</dbReference>
<dbReference type="AlphaFoldDB" id="A0AA96LN47"/>
<evidence type="ECO:0000313" key="4">
    <source>
        <dbReference type="Proteomes" id="UP001304650"/>
    </source>
</evidence>
<keyword evidence="1 3" id="KW-0378">Hydrolase</keyword>
<gene>
    <name evidence="3" type="ORF">MJB10_16820</name>
</gene>
<dbReference type="SUPFAM" id="SSF53474">
    <property type="entry name" value="alpha/beta-Hydrolases"/>
    <property type="match status" value="1"/>
</dbReference>
<dbReference type="KEGG" id="proo:MJB10_16820"/>
<proteinExistence type="predicted"/>
<keyword evidence="4" id="KW-1185">Reference proteome</keyword>
<accession>A0AA96LN47</accession>
<evidence type="ECO:0000259" key="2">
    <source>
        <dbReference type="Pfam" id="PF20434"/>
    </source>
</evidence>
<dbReference type="InterPro" id="IPR049492">
    <property type="entry name" value="BD-FAE-like_dom"/>
</dbReference>
<sequence>MDVAKEWEILQIDKLEKRIYRRIADVELRLLVMEPKEPADSPRPCLVFIHGGGFTGGKPEMLLPQCRYFTRLGYVCVSVEYRLIQMEGEFPTGDSIKLEDCIVDCKEAVRYVRSHAHQWNVDANRIGLIGESAGGYLACAVTTLIHIEDTTTSPSVSCVPNVLVAYNPITHLLCGWKARLHYNFIGEDSAEGWLMKHQQARNLSPLVYLSAEHPPTLNIHGLMDSVVPPEHSAEYAERLRELGVTVRLELLPASKHAFALFNYTATEDEIARTLNITREFLSSILL</sequence>
<protein>
    <submittedName>
        <fullName evidence="3">Alpha/beta hydrolase</fullName>
    </submittedName>
</protein>
<evidence type="ECO:0000313" key="3">
    <source>
        <dbReference type="EMBL" id="WNR42778.1"/>
    </source>
</evidence>
<name>A0AA96LN47_9BACL</name>
<evidence type="ECO:0000256" key="1">
    <source>
        <dbReference type="ARBA" id="ARBA00022801"/>
    </source>
</evidence>
<dbReference type="RefSeq" id="WP_314796514.1">
    <property type="nucleotide sequence ID" value="NZ_CP130319.1"/>
</dbReference>
<dbReference type="InterPro" id="IPR029058">
    <property type="entry name" value="AB_hydrolase_fold"/>
</dbReference>
<dbReference type="EMBL" id="CP130319">
    <property type="protein sequence ID" value="WNR42778.1"/>
    <property type="molecule type" value="Genomic_DNA"/>
</dbReference>
<dbReference type="PANTHER" id="PTHR48081">
    <property type="entry name" value="AB HYDROLASE SUPERFAMILY PROTEIN C4A8.06C"/>
    <property type="match status" value="1"/>
</dbReference>
<organism evidence="3 4">
    <name type="scientific">Paenibacillus roseopurpureus</name>
    <dbReference type="NCBI Taxonomy" id="2918901"/>
    <lineage>
        <taxon>Bacteria</taxon>
        <taxon>Bacillati</taxon>
        <taxon>Bacillota</taxon>
        <taxon>Bacilli</taxon>
        <taxon>Bacillales</taxon>
        <taxon>Paenibacillaceae</taxon>
        <taxon>Paenibacillus</taxon>
    </lineage>
</organism>
<dbReference type="PANTHER" id="PTHR48081:SF6">
    <property type="entry name" value="PEPTIDASE S9 PROLYL OLIGOPEPTIDASE CATALYTIC DOMAIN-CONTAINING PROTEIN"/>
    <property type="match status" value="1"/>
</dbReference>
<dbReference type="InterPro" id="IPR050300">
    <property type="entry name" value="GDXG_lipolytic_enzyme"/>
</dbReference>
<reference evidence="3" key="1">
    <citation type="submission" date="2022-02" db="EMBL/GenBank/DDBJ databases">
        <title>Paenibacillus sp. MBLB1832 Whole Genome Shotgun Sequencing.</title>
        <authorList>
            <person name="Hwang C.Y."/>
            <person name="Cho E.-S."/>
            <person name="Seo M.-J."/>
        </authorList>
    </citation>
    <scope>NUCLEOTIDE SEQUENCE</scope>
    <source>
        <strain evidence="3">MBLB1832</strain>
    </source>
</reference>
<dbReference type="GO" id="GO:0016787">
    <property type="term" value="F:hydrolase activity"/>
    <property type="evidence" value="ECO:0007669"/>
    <property type="project" value="UniProtKB-KW"/>
</dbReference>
<dbReference type="Gene3D" id="3.40.50.1820">
    <property type="entry name" value="alpha/beta hydrolase"/>
    <property type="match status" value="1"/>
</dbReference>
<dbReference type="Pfam" id="PF20434">
    <property type="entry name" value="BD-FAE"/>
    <property type="match status" value="1"/>
</dbReference>
<feature type="domain" description="BD-FAE-like" evidence="2">
    <location>
        <begin position="39"/>
        <end position="239"/>
    </location>
</feature>